<dbReference type="Gene3D" id="3.40.50.1110">
    <property type="entry name" value="SGNH hydrolase"/>
    <property type="match status" value="1"/>
</dbReference>
<dbReference type="RefSeq" id="WP_238752222.1">
    <property type="nucleotide sequence ID" value="NZ_CAKLPZ010000005.1"/>
</dbReference>
<dbReference type="Proteomes" id="UP000837803">
    <property type="component" value="Unassembled WGS sequence"/>
</dbReference>
<evidence type="ECO:0000259" key="2">
    <source>
        <dbReference type="Pfam" id="PF13472"/>
    </source>
</evidence>
<dbReference type="EMBL" id="CAKLPZ010000005">
    <property type="protein sequence ID" value="CAH1002358.1"/>
    <property type="molecule type" value="Genomic_DNA"/>
</dbReference>
<protein>
    <recommendedName>
        <fullName evidence="2">SGNH hydrolase-type esterase domain-containing protein</fullName>
    </recommendedName>
</protein>
<name>A0ABM9B4T4_9BACT</name>
<sequence>MRTPLILLLLLSTATAFSQDDFAMLARYQAANATLAAPAATEQRVVLLGNSITEGWVREDSAFFADNGLVGRGISGQTSPQLLLRFRQDVIALQPTAVVIHIGTNDVAENTGPYDPDYTLGNIRSMVELAQANDIQPILAAVLPATGFSWRPELGDRSAMIVELNRRLAELAAEKDIPFVDYHTALRNASNGMDAELAEDGVHPTARGYAIMADLVLPVVEEVRGQD</sequence>
<accession>A0ABM9B4T4</accession>
<feature type="chain" id="PRO_5047361071" description="SGNH hydrolase-type esterase domain-containing protein" evidence="1">
    <location>
        <begin position="19"/>
        <end position="227"/>
    </location>
</feature>
<dbReference type="InterPro" id="IPR013830">
    <property type="entry name" value="SGNH_hydro"/>
</dbReference>
<keyword evidence="4" id="KW-1185">Reference proteome</keyword>
<dbReference type="SUPFAM" id="SSF52266">
    <property type="entry name" value="SGNH hydrolase"/>
    <property type="match status" value="1"/>
</dbReference>
<dbReference type="PANTHER" id="PTHR30383:SF5">
    <property type="entry name" value="SGNH HYDROLASE-TYPE ESTERASE DOMAIN-CONTAINING PROTEIN"/>
    <property type="match status" value="1"/>
</dbReference>
<evidence type="ECO:0000313" key="3">
    <source>
        <dbReference type="EMBL" id="CAH1002358.1"/>
    </source>
</evidence>
<dbReference type="InterPro" id="IPR051532">
    <property type="entry name" value="Ester_Hydrolysis_Enzymes"/>
</dbReference>
<organism evidence="3 4">
    <name type="scientific">Neolewinella maritima</name>
    <dbReference type="NCBI Taxonomy" id="1383882"/>
    <lineage>
        <taxon>Bacteria</taxon>
        <taxon>Pseudomonadati</taxon>
        <taxon>Bacteroidota</taxon>
        <taxon>Saprospiria</taxon>
        <taxon>Saprospirales</taxon>
        <taxon>Lewinellaceae</taxon>
        <taxon>Neolewinella</taxon>
    </lineage>
</organism>
<proteinExistence type="predicted"/>
<feature type="domain" description="SGNH hydrolase-type esterase" evidence="2">
    <location>
        <begin position="47"/>
        <end position="211"/>
    </location>
</feature>
<dbReference type="PANTHER" id="PTHR30383">
    <property type="entry name" value="THIOESTERASE 1/PROTEASE 1/LYSOPHOSPHOLIPASE L1"/>
    <property type="match status" value="1"/>
</dbReference>
<dbReference type="Pfam" id="PF13472">
    <property type="entry name" value="Lipase_GDSL_2"/>
    <property type="match status" value="1"/>
</dbReference>
<gene>
    <name evidence="3" type="ORF">LEM8419_03265</name>
</gene>
<dbReference type="InterPro" id="IPR036514">
    <property type="entry name" value="SGNH_hydro_sf"/>
</dbReference>
<feature type="signal peptide" evidence="1">
    <location>
        <begin position="1"/>
        <end position="18"/>
    </location>
</feature>
<evidence type="ECO:0000256" key="1">
    <source>
        <dbReference type="SAM" id="SignalP"/>
    </source>
</evidence>
<reference evidence="3" key="1">
    <citation type="submission" date="2021-12" db="EMBL/GenBank/DDBJ databases">
        <authorList>
            <person name="Rodrigo-Torres L."/>
            <person name="Arahal R. D."/>
            <person name="Lucena T."/>
        </authorList>
    </citation>
    <scope>NUCLEOTIDE SEQUENCE</scope>
    <source>
        <strain evidence="3">CECT 8419</strain>
    </source>
</reference>
<evidence type="ECO:0000313" key="4">
    <source>
        <dbReference type="Proteomes" id="UP000837803"/>
    </source>
</evidence>
<keyword evidence="1" id="KW-0732">Signal</keyword>
<comment type="caution">
    <text evidence="3">The sequence shown here is derived from an EMBL/GenBank/DDBJ whole genome shotgun (WGS) entry which is preliminary data.</text>
</comment>